<dbReference type="Proteomes" id="UP000823388">
    <property type="component" value="Chromosome 7N"/>
</dbReference>
<sequence>MSSGFVHVTHPTWHLSSLFLSQTGGPCTCRITRSHAPVAASPPPAPAAASPPPRPPLRSRSPMELRGGPRGAAPGPRSCATAGPVRARHGGLLPPPLRRLLPELRRWPSAPHPPPCAGAGRRPSPAPSAASAARGRASSPTSFESAAGLLPGELQIGGGPPPPRRASNRRWNRRWARRSSASRARRKQGGAHASLRPPSLAPPVCEPSSSAASRAQARAAPVARRDGSSPTLAAHPRRPCTALQGGGEGSEEDAPPSRPSARPCHHRLARPRPAAPLPRTREGKQGRGARRRRRSRGGAPRRAPDPAQCAAAAPCGHGREGGRGELGHSARVRAQGRPLGGDRAARRRRRSREEREKETWGERVARLATTSQNRCHVIAIPVWFQLEGVFCTVWLVQGCGMSVESNVIARRARHGDVGALGGSSPGSPTLHQRWLRPPVRVLLLRPRRLHRLPWRSALPAAAPFARSRREERAPSGCAAQGFPYR</sequence>
<accession>A0A8T0PY42</accession>
<comment type="caution">
    <text evidence="2">The sequence shown here is derived from an EMBL/GenBank/DDBJ whole genome shotgun (WGS) entry which is preliminary data.</text>
</comment>
<feature type="compositionally biased region" description="Basic residues" evidence="1">
    <location>
        <begin position="166"/>
        <end position="177"/>
    </location>
</feature>
<organism evidence="2 3">
    <name type="scientific">Panicum virgatum</name>
    <name type="common">Blackwell switchgrass</name>
    <dbReference type="NCBI Taxonomy" id="38727"/>
    <lineage>
        <taxon>Eukaryota</taxon>
        <taxon>Viridiplantae</taxon>
        <taxon>Streptophyta</taxon>
        <taxon>Embryophyta</taxon>
        <taxon>Tracheophyta</taxon>
        <taxon>Spermatophyta</taxon>
        <taxon>Magnoliopsida</taxon>
        <taxon>Liliopsida</taxon>
        <taxon>Poales</taxon>
        <taxon>Poaceae</taxon>
        <taxon>PACMAD clade</taxon>
        <taxon>Panicoideae</taxon>
        <taxon>Panicodae</taxon>
        <taxon>Paniceae</taxon>
        <taxon>Panicinae</taxon>
        <taxon>Panicum</taxon>
        <taxon>Panicum sect. Hiantes</taxon>
    </lineage>
</organism>
<feature type="compositionally biased region" description="Pro residues" evidence="1">
    <location>
        <begin position="40"/>
        <end position="56"/>
    </location>
</feature>
<keyword evidence="3" id="KW-1185">Reference proteome</keyword>
<feature type="compositionally biased region" description="Low complexity" evidence="1">
    <location>
        <begin position="208"/>
        <end position="222"/>
    </location>
</feature>
<evidence type="ECO:0000256" key="1">
    <source>
        <dbReference type="SAM" id="MobiDB-lite"/>
    </source>
</evidence>
<evidence type="ECO:0000313" key="2">
    <source>
        <dbReference type="EMBL" id="KAG2566853.1"/>
    </source>
</evidence>
<protein>
    <submittedName>
        <fullName evidence="2">Uncharacterized protein</fullName>
    </submittedName>
</protein>
<feature type="compositionally biased region" description="Basic residues" evidence="1">
    <location>
        <begin position="287"/>
        <end position="296"/>
    </location>
</feature>
<dbReference type="EMBL" id="CM029050">
    <property type="protein sequence ID" value="KAG2566853.1"/>
    <property type="molecule type" value="Genomic_DNA"/>
</dbReference>
<reference evidence="2" key="1">
    <citation type="submission" date="2020-05" db="EMBL/GenBank/DDBJ databases">
        <title>WGS assembly of Panicum virgatum.</title>
        <authorList>
            <person name="Lovell J.T."/>
            <person name="Jenkins J."/>
            <person name="Shu S."/>
            <person name="Juenger T.E."/>
            <person name="Schmutz J."/>
        </authorList>
    </citation>
    <scope>NUCLEOTIDE SEQUENCE</scope>
    <source>
        <strain evidence="2">AP13</strain>
    </source>
</reference>
<feature type="compositionally biased region" description="Low complexity" evidence="1">
    <location>
        <begin position="117"/>
        <end position="140"/>
    </location>
</feature>
<feature type="compositionally biased region" description="Low complexity" evidence="1">
    <location>
        <begin position="297"/>
        <end position="316"/>
    </location>
</feature>
<dbReference type="AlphaFoldDB" id="A0A8T0PY42"/>
<evidence type="ECO:0000313" key="3">
    <source>
        <dbReference type="Proteomes" id="UP000823388"/>
    </source>
</evidence>
<proteinExistence type="predicted"/>
<gene>
    <name evidence="2" type="ORF">PVAP13_7NG237917</name>
</gene>
<feature type="compositionally biased region" description="Basic and acidic residues" evidence="1">
    <location>
        <begin position="317"/>
        <end position="328"/>
    </location>
</feature>
<feature type="region of interest" description="Disordered" evidence="1">
    <location>
        <begin position="36"/>
        <end position="359"/>
    </location>
</feature>
<name>A0A8T0PY42_PANVG</name>